<name>A0AC61DBN0_9FIRM</name>
<reference evidence="1" key="1">
    <citation type="submission" date="2017-10" db="EMBL/GenBank/DDBJ databases">
        <title>Genome sequence of cellulolytic Lachnospiraceae bacterium XHS1971 isolated from hotspring sediment.</title>
        <authorList>
            <person name="Vasudevan G."/>
            <person name="Joshi A.J."/>
            <person name="Hivarkar S."/>
            <person name="Lanjekar V.B."/>
            <person name="Dhakephalkar P.K."/>
            <person name="Dagar S."/>
        </authorList>
    </citation>
    <scope>NUCLEOTIDE SEQUENCE</scope>
    <source>
        <strain evidence="1">XHS1971</strain>
    </source>
</reference>
<comment type="caution">
    <text evidence="1">The sequence shown here is derived from an EMBL/GenBank/DDBJ whole genome shotgun (WGS) entry which is preliminary data.</text>
</comment>
<proteinExistence type="predicted"/>
<keyword evidence="2" id="KW-1185">Reference proteome</keyword>
<organism evidence="1 2">
    <name type="scientific">Sporanaerobium hydrogeniformans</name>
    <dbReference type="NCBI Taxonomy" id="3072179"/>
    <lineage>
        <taxon>Bacteria</taxon>
        <taxon>Bacillati</taxon>
        <taxon>Bacillota</taxon>
        <taxon>Clostridia</taxon>
        <taxon>Lachnospirales</taxon>
        <taxon>Lachnospiraceae</taxon>
        <taxon>Sporanaerobium</taxon>
    </lineage>
</organism>
<dbReference type="Proteomes" id="UP000224460">
    <property type="component" value="Unassembled WGS sequence"/>
</dbReference>
<sequence length="163" mass="18401">MPPFAAVSGIITSIESFPTSTNDKTACSLIIGIKSNNQNLTYFTLDLNTYFVNHVTLQKGDSITAYYDTSVPVVLIYPPRYRAVVIAKNSRDYFVKVDYFNNELVSSDNQLKLNISPRTQRLLPNNQNYLGELRNRNLVVLYRRATKSIPAVTTPFTVIVLCL</sequence>
<gene>
    <name evidence="1" type="ORF">CS063_13215</name>
</gene>
<evidence type="ECO:0000313" key="2">
    <source>
        <dbReference type="Proteomes" id="UP000224460"/>
    </source>
</evidence>
<protein>
    <submittedName>
        <fullName evidence="1">Uncharacterized protein</fullName>
    </submittedName>
</protein>
<dbReference type="EMBL" id="PEDL01000016">
    <property type="protein sequence ID" value="PHV69937.1"/>
    <property type="molecule type" value="Genomic_DNA"/>
</dbReference>
<evidence type="ECO:0000313" key="1">
    <source>
        <dbReference type="EMBL" id="PHV69937.1"/>
    </source>
</evidence>
<accession>A0AC61DBN0</accession>